<sequence>MNSKKKELVKLAITISLLVLIIVAVTVKNDQLRMLGTVGIIAYLIWSGFDRRK</sequence>
<reference evidence="2 3" key="1">
    <citation type="journal article" date="2015" name="Genome Announc.">
        <title>Expanding the biotechnology potential of lactobacilli through comparative genomics of 213 strains and associated genera.</title>
        <authorList>
            <person name="Sun Z."/>
            <person name="Harris H.M."/>
            <person name="McCann A."/>
            <person name="Guo C."/>
            <person name="Argimon S."/>
            <person name="Zhang W."/>
            <person name="Yang X."/>
            <person name="Jeffery I.B."/>
            <person name="Cooney J.C."/>
            <person name="Kagawa T.F."/>
            <person name="Liu W."/>
            <person name="Song Y."/>
            <person name="Salvetti E."/>
            <person name="Wrobel A."/>
            <person name="Rasinkangas P."/>
            <person name="Parkhill J."/>
            <person name="Rea M.C."/>
            <person name="O'Sullivan O."/>
            <person name="Ritari J."/>
            <person name="Douillard F.P."/>
            <person name="Paul Ross R."/>
            <person name="Yang R."/>
            <person name="Briner A.E."/>
            <person name="Felis G.E."/>
            <person name="de Vos W.M."/>
            <person name="Barrangou R."/>
            <person name="Klaenhammer T.R."/>
            <person name="Caufield P.W."/>
            <person name="Cui Y."/>
            <person name="Zhang H."/>
            <person name="O'Toole P.W."/>
        </authorList>
    </citation>
    <scope>NUCLEOTIDE SEQUENCE [LARGE SCALE GENOMIC DNA]</scope>
    <source>
        <strain evidence="2 3">DSM 20014</strain>
    </source>
</reference>
<feature type="transmembrane region" description="Helical" evidence="1">
    <location>
        <begin position="7"/>
        <end position="26"/>
    </location>
</feature>
<protein>
    <submittedName>
        <fullName evidence="2">Uncharacterized protein</fullName>
    </submittedName>
</protein>
<organism evidence="2 3">
    <name type="scientific">Weissella minor</name>
    <dbReference type="NCBI Taxonomy" id="1620"/>
    <lineage>
        <taxon>Bacteria</taxon>
        <taxon>Bacillati</taxon>
        <taxon>Bacillota</taxon>
        <taxon>Bacilli</taxon>
        <taxon>Lactobacillales</taxon>
        <taxon>Lactobacillaceae</taxon>
        <taxon>Weissella</taxon>
    </lineage>
</organism>
<keyword evidence="1" id="KW-0812">Transmembrane</keyword>
<keyword evidence="3" id="KW-1185">Reference proteome</keyword>
<evidence type="ECO:0000313" key="3">
    <source>
        <dbReference type="Proteomes" id="UP000051673"/>
    </source>
</evidence>
<dbReference type="PATRIC" id="fig|1620.3.peg.288"/>
<keyword evidence="1" id="KW-0472">Membrane</keyword>
<proteinExistence type="predicted"/>
<keyword evidence="1" id="KW-1133">Transmembrane helix</keyword>
<accession>A0A0R2JHF6</accession>
<evidence type="ECO:0000256" key="1">
    <source>
        <dbReference type="SAM" id="Phobius"/>
    </source>
</evidence>
<dbReference type="EMBL" id="JQCD01000024">
    <property type="protein sequence ID" value="KRN76776.1"/>
    <property type="molecule type" value="Genomic_DNA"/>
</dbReference>
<comment type="caution">
    <text evidence="2">The sequence shown here is derived from an EMBL/GenBank/DDBJ whole genome shotgun (WGS) entry which is preliminary data.</text>
</comment>
<feature type="transmembrane region" description="Helical" evidence="1">
    <location>
        <begin position="32"/>
        <end position="49"/>
    </location>
</feature>
<evidence type="ECO:0000313" key="2">
    <source>
        <dbReference type="EMBL" id="KRN76776.1"/>
    </source>
</evidence>
<gene>
    <name evidence="2" type="ORF">IV67_GL000283</name>
</gene>
<dbReference type="AlphaFoldDB" id="A0A0R2JHF6"/>
<dbReference type="Proteomes" id="UP000051673">
    <property type="component" value="Unassembled WGS sequence"/>
</dbReference>
<dbReference type="RefSeq" id="WP_157050290.1">
    <property type="nucleotide sequence ID" value="NZ_CBDALJ010000001.1"/>
</dbReference>
<name>A0A0R2JHF6_9LACO</name>